<accession>A0A7K0D934</accession>
<dbReference type="AlphaFoldDB" id="A0A7K0D934"/>
<sequence>MDKVATAVLAFSRQGRFLDNSFVAQRNSLQKINDQCGGSFMHARGMFTAVAGLLSIAVIGIAGSGTATADPLADKSRETITDDGWHMRITKTDESLDRYPNLASTLFTREGFVSLKAVADITGSGNAPVNSGTVALGYQIGCQVDVSNGAAIGLAIGPSVTIGVTSGVGGSATITPTVYLKPGTITDIPFGTKPLTGRHGSITSDQVHIKIDGCMGPVSLRSYAQVRISTPTADNALSVYGDPIYL</sequence>
<dbReference type="RefSeq" id="WP_227833736.1">
    <property type="nucleotide sequence ID" value="NZ_WEGK01000009.1"/>
</dbReference>
<dbReference type="Gene3D" id="2.10.300.10">
    <property type="entry name" value="Porin MspA ribbon domain"/>
    <property type="match status" value="1"/>
</dbReference>
<protein>
    <recommendedName>
        <fullName evidence="4">MspA protein</fullName>
    </recommendedName>
</protein>
<organism evidence="2 3">
    <name type="scientific">Nocardia macrotermitis</name>
    <dbReference type="NCBI Taxonomy" id="2585198"/>
    <lineage>
        <taxon>Bacteria</taxon>
        <taxon>Bacillati</taxon>
        <taxon>Actinomycetota</taxon>
        <taxon>Actinomycetes</taxon>
        <taxon>Mycobacteriales</taxon>
        <taxon>Nocardiaceae</taxon>
        <taxon>Nocardia</taxon>
    </lineage>
</organism>
<dbReference type="EMBL" id="WEGK01000009">
    <property type="protein sequence ID" value="MQY21374.1"/>
    <property type="molecule type" value="Genomic_DNA"/>
</dbReference>
<evidence type="ECO:0000256" key="1">
    <source>
        <dbReference type="ARBA" id="ARBA00022729"/>
    </source>
</evidence>
<name>A0A7K0D934_9NOCA</name>
<dbReference type="SUPFAM" id="SSF56959">
    <property type="entry name" value="Leukocidin-like"/>
    <property type="match status" value="1"/>
</dbReference>
<comment type="caution">
    <text evidence="2">The sequence shown here is derived from an EMBL/GenBank/DDBJ whole genome shotgun (WGS) entry which is preliminary data.</text>
</comment>
<dbReference type="InterPro" id="IPR036435">
    <property type="entry name" value="Leukocidin/porin_MspA_sf"/>
</dbReference>
<dbReference type="Pfam" id="PF09203">
    <property type="entry name" value="MspA"/>
    <property type="match status" value="1"/>
</dbReference>
<reference evidence="2 3" key="1">
    <citation type="submission" date="2019-10" db="EMBL/GenBank/DDBJ databases">
        <title>Nocardia macrotermitis sp. nov. and Nocardia aurantia sp. nov., isolated from the gut of fungus growing-termite Macrotermes natalensis.</title>
        <authorList>
            <person name="Benndorf R."/>
            <person name="Schwitalla J."/>
            <person name="Martin K."/>
            <person name="De Beer W."/>
            <person name="Kaster A.-K."/>
            <person name="Vollmers J."/>
            <person name="Poulsen M."/>
            <person name="Beemelmanns C."/>
        </authorList>
    </citation>
    <scope>NUCLEOTIDE SEQUENCE [LARGE SCALE GENOMIC DNA]</scope>
    <source>
        <strain evidence="2 3">RB20</strain>
    </source>
</reference>
<keyword evidence="3" id="KW-1185">Reference proteome</keyword>
<keyword evidence="1" id="KW-0732">Signal</keyword>
<proteinExistence type="predicted"/>
<gene>
    <name evidence="2" type="ORF">NRB20_44840</name>
</gene>
<dbReference type="InterPro" id="IPR015286">
    <property type="entry name" value="Porin_fam_mycobact-type"/>
</dbReference>
<dbReference type="Proteomes" id="UP000438448">
    <property type="component" value="Unassembled WGS sequence"/>
</dbReference>
<evidence type="ECO:0008006" key="4">
    <source>
        <dbReference type="Google" id="ProtNLM"/>
    </source>
</evidence>
<evidence type="ECO:0000313" key="3">
    <source>
        <dbReference type="Proteomes" id="UP000438448"/>
    </source>
</evidence>
<dbReference type="Gene3D" id="2.60.40.1650">
    <property type="entry name" value="Porin MspA (Ig-like beta-sandwich domain)"/>
    <property type="match status" value="1"/>
</dbReference>
<evidence type="ECO:0000313" key="2">
    <source>
        <dbReference type="EMBL" id="MQY21374.1"/>
    </source>
</evidence>